<comment type="caution">
    <text evidence="1">The sequence shown here is derived from an EMBL/GenBank/DDBJ whole genome shotgun (WGS) entry which is preliminary data.</text>
</comment>
<protein>
    <recommendedName>
        <fullName evidence="3">Restriction endonuclease domain-containing protein</fullName>
    </recommendedName>
</protein>
<dbReference type="InterPro" id="IPR012296">
    <property type="entry name" value="Nuclease_put_TT1808"/>
</dbReference>
<evidence type="ECO:0000313" key="1">
    <source>
        <dbReference type="EMBL" id="TFJ91865.1"/>
    </source>
</evidence>
<name>A0A4Y9A8V5_9BACI</name>
<reference evidence="1 2" key="1">
    <citation type="submission" date="2019-03" db="EMBL/GenBank/DDBJ databases">
        <title>Genome sequence of Lentibacillus salicampi ATCC BAA-719.</title>
        <authorList>
            <person name="Maclea K.S."/>
            <person name="Simoes Junior M."/>
        </authorList>
    </citation>
    <scope>NUCLEOTIDE SEQUENCE [LARGE SCALE GENOMIC DNA]</scope>
    <source>
        <strain evidence="1 2">ATCC BAA-719</strain>
    </source>
</reference>
<evidence type="ECO:0008006" key="3">
    <source>
        <dbReference type="Google" id="ProtNLM"/>
    </source>
</evidence>
<dbReference type="AlphaFoldDB" id="A0A4Y9A8V5"/>
<dbReference type="Proteomes" id="UP000298484">
    <property type="component" value="Unassembled WGS sequence"/>
</dbReference>
<evidence type="ECO:0000313" key="2">
    <source>
        <dbReference type="Proteomes" id="UP000298484"/>
    </source>
</evidence>
<gene>
    <name evidence="1" type="ORF">E4U82_15560</name>
</gene>
<proteinExistence type="predicted"/>
<sequence>MTRLDQNKTYILDEFLSSVKEEERAEFYEGAPVFMATASYEHERIIGNLIEEFQSGLTGKLSIPINVTTLNEMKSIPIKPLDA</sequence>
<accession>A0A4Y9A8V5</accession>
<organism evidence="1 2">
    <name type="scientific">Lentibacillus salicampi</name>
    <dbReference type="NCBI Taxonomy" id="175306"/>
    <lineage>
        <taxon>Bacteria</taxon>
        <taxon>Bacillati</taxon>
        <taxon>Bacillota</taxon>
        <taxon>Bacilli</taxon>
        <taxon>Bacillales</taxon>
        <taxon>Bacillaceae</taxon>
        <taxon>Lentibacillus</taxon>
    </lineage>
</organism>
<dbReference type="Gene3D" id="3.90.1570.10">
    <property type="entry name" value="tt1808, chain A"/>
    <property type="match status" value="1"/>
</dbReference>
<dbReference type="EMBL" id="SRHY01000037">
    <property type="protein sequence ID" value="TFJ91865.1"/>
    <property type="molecule type" value="Genomic_DNA"/>
</dbReference>
<keyword evidence="2" id="KW-1185">Reference proteome</keyword>
<dbReference type="RefSeq" id="WP_135111100.1">
    <property type="nucleotide sequence ID" value="NZ_SRHY01000037.1"/>
</dbReference>